<dbReference type="Proteomes" id="UP000547874">
    <property type="component" value="Unassembled WGS sequence"/>
</dbReference>
<evidence type="ECO:0000313" key="3">
    <source>
        <dbReference type="EMBL" id="KMR36515.1"/>
    </source>
</evidence>
<dbReference type="EMBL" id="QNXF01000002">
    <property type="protein sequence ID" value="TXL46767.1"/>
    <property type="molecule type" value="Genomic_DNA"/>
</dbReference>
<dbReference type="AlphaFoldDB" id="A0A0D1I1L6"/>
<dbReference type="EMBL" id="JAANEC010000064">
    <property type="protein sequence ID" value="NUY12111.1"/>
    <property type="molecule type" value="Genomic_DNA"/>
</dbReference>
<evidence type="ECO:0000313" key="15">
    <source>
        <dbReference type="EMBL" id="NUY12111.1"/>
    </source>
</evidence>
<evidence type="ECO:0000313" key="14">
    <source>
        <dbReference type="EMBL" id="NGW66639.1"/>
    </source>
</evidence>
<dbReference type="EMBL" id="LNJK01000001">
    <property type="protein sequence ID" value="OWT18470.1"/>
    <property type="molecule type" value="Genomic_DNA"/>
</dbReference>
<reference evidence="13 36" key="15">
    <citation type="submission" date="2020-02" db="EMBL/GenBank/DDBJ databases">
        <title>Novel Insights Into The Classification of Staphylococcal Beta-Lactamases In Relation To The Cefazolin Inoculum Effect.</title>
        <authorList>
            <person name="Carvajal L.P."/>
            <person name="Rincon S."/>
            <person name="Echeverri A."/>
            <person name="Porras J."/>
            <person name="Rios R."/>
            <person name="Ordonez K."/>
            <person name="Seas C."/>
            <person name="Gomez-Villegas S."/>
            <person name="Diaz L."/>
            <person name="Arias C.A."/>
            <person name="Reyes J."/>
        </authorList>
    </citation>
    <scope>NUCLEOTIDE SEQUENCE [LARGE SCALE GENOMIC DNA]</scope>
    <source>
        <strain evidence="13 36">UP127</strain>
    </source>
</reference>
<reference evidence="5" key="3">
    <citation type="submission" date="2015-06" db="EMBL/GenBank/DDBJ databases">
        <authorList>
            <person name="Diene S.M."/>
            <person name="Von Dach E."/>
            <person name="Fankhauser C."/>
            <person name="Schrenzel J."/>
            <person name="Harbarth S."/>
            <person name="Francois P."/>
        </authorList>
    </citation>
    <scope>NUCLEOTIDE SEQUENCE</scope>
    <source>
        <strain evidence="5">MRSA_S26</strain>
    </source>
</reference>
<dbReference type="Proteomes" id="UP000197894">
    <property type="component" value="Unassembled WGS sequence"/>
</dbReference>
<reference evidence="6" key="18">
    <citation type="submission" date="2023-08" db="EMBL/GenBank/DDBJ databases">
        <authorList>
            <person name="Zhao H."/>
            <person name="Wang X."/>
        </authorList>
    </citation>
    <scope>NUCLEOTIDE SEQUENCE</scope>
    <source>
        <strain evidence="6">NC-4</strain>
    </source>
</reference>
<reference evidence="17 24" key="5">
    <citation type="journal article" date="2017" name="BMC Genomics">
        <title>Prophages and adaptation of Staphylococcus aureus ST398 to the human clinic.</title>
        <authorList>
            <consortium name="Regional Infection Control Group of the Centre Region"/>
            <person name="Diene S.M."/>
            <person name="Corvaglia A.R."/>
            <person name="Francois P."/>
            <person name="van der Mee-Marquet N."/>
        </authorList>
    </citation>
    <scope>NUCLEOTIDE SEQUENCE [LARGE SCALE GENOMIC DNA]</scope>
    <source>
        <strain evidence="17 24">SA13-246</strain>
    </source>
</reference>
<reference evidence="4" key="1">
    <citation type="journal article" date="2015" name="J. Infect. Dis.">
        <title>Parallel Epidemics of Community-Associated Methicillin-Resistant Staphylococcus aureus USA300 Infection in North and South America.</title>
        <authorList>
            <person name="Planet P.J."/>
            <person name="Diaz L."/>
            <person name="Kolokotronis S.O."/>
            <person name="Narechania A."/>
            <person name="Reyes J."/>
            <person name="Xing G."/>
            <person name="Rincon S."/>
            <person name="Smith H."/>
            <person name="Panesso D."/>
            <person name="Ryan C."/>
            <person name="Smith D.P."/>
            <person name="Guzman M."/>
            <person name="Zurita J."/>
            <person name="Sebra R."/>
            <person name="Deikus G."/>
            <person name="Nolan R.L."/>
            <person name="Tenover F.C."/>
            <person name="Weinstock G.M."/>
            <person name="Robinson D.A."/>
            <person name="Arias C.A."/>
        </authorList>
    </citation>
    <scope>NUCLEOTIDE SEQUENCE</scope>
    <source>
        <strain evidence="3">CA15</strain>
        <strain evidence="4">M121</strain>
    </source>
</reference>
<evidence type="ECO:0000313" key="25">
    <source>
        <dbReference type="Proteomes" id="UP000217245"/>
    </source>
</evidence>
<dbReference type="EMBL" id="WPXC01000013">
    <property type="protein sequence ID" value="MVM10617.1"/>
    <property type="molecule type" value="Genomic_DNA"/>
</dbReference>
<reference evidence="5" key="4">
    <citation type="journal article" date="2016" name="J. Infect. Dis.">
        <title>Comparative Genomics of Community-Associated Methicillin-Resistant Staphylococcus aureus Shows the Emergence of Clone ST8-USA300 in Geneva, Switzerland.</title>
        <authorList>
            <person name="Von Dach E."/>
            <person name="Diene S.M."/>
            <person name="Fankhauser C."/>
            <person name="Schrenzel J."/>
            <person name="Harbarth S."/>
            <person name="Francois P."/>
        </authorList>
    </citation>
    <scope>NUCLEOTIDE SEQUENCE</scope>
    <source>
        <strain evidence="5">MRSA_S26</strain>
    </source>
</reference>
<dbReference type="EMBL" id="JAAJIY010000009">
    <property type="protein sequence ID" value="NGK20765.1"/>
    <property type="molecule type" value="Genomic_DNA"/>
</dbReference>
<evidence type="ECO:0000313" key="39">
    <source>
        <dbReference type="Proteomes" id="UP000547874"/>
    </source>
</evidence>
<dbReference type="Proteomes" id="UP000451682">
    <property type="component" value="Unassembled WGS sequence"/>
</dbReference>
<dbReference type="EMBL" id="WPRH01000359">
    <property type="protein sequence ID" value="MVI55306.1"/>
    <property type="molecule type" value="Genomic_DNA"/>
</dbReference>
<reference evidence="39 40" key="12">
    <citation type="journal article" date="2020" name="J. Antimicrob. Chemother.">
        <title>Detection of heterogeneous vancomycin intermediate resistance in MRSA isolates from Latin America.</title>
        <authorList>
            <person name="Castro B.E."/>
            <person name="Berrio M."/>
            <person name="Vargas M.L."/>
            <person name="Carvajal L.P."/>
            <person name="Millan L.V."/>
            <person name="Rios R."/>
            <person name="Hernandez A.K."/>
            <person name="Rincon S."/>
            <person name="Cubides P."/>
            <person name="Forero E."/>
            <person name="Dinh A."/>
            <person name="Seas C."/>
            <person name="Munita J.M."/>
            <person name="Arias C.A."/>
            <person name="Reyes J."/>
            <person name="Diaz L."/>
        </authorList>
    </citation>
    <scope>NUCLEOTIDE SEQUENCE [LARGE SCALE GENOMIC DNA]</scope>
    <source>
        <strain evidence="15 39">UE1097</strain>
        <strain evidence="16 40">UP89</strain>
    </source>
</reference>
<evidence type="ECO:0000313" key="23">
    <source>
        <dbReference type="Proteomes" id="UP000032274"/>
    </source>
</evidence>
<dbReference type="EMBL" id="WFHO01000011">
    <property type="protein sequence ID" value="MUG52355.1"/>
    <property type="molecule type" value="Genomic_DNA"/>
</dbReference>
<dbReference type="Proteomes" id="UP000238775">
    <property type="component" value="Unassembled WGS sequence"/>
</dbReference>
<gene>
    <name evidence="5" type="ORF">ACR79_02710</name>
    <name evidence="17" type="ORF">AS572_00260</name>
    <name evidence="1" type="ORF">CNH36_07170</name>
    <name evidence="18" type="ORF">CV021_11050</name>
    <name evidence="22" type="ORF">DQU50_02815</name>
    <name evidence="20" type="ORF">EIG94_04550</name>
    <name evidence="21" type="ORF">EIH03_13270</name>
    <name evidence="4" type="ORF">EP54_12345</name>
    <name evidence="3" type="ORF">EQ90_07485</name>
    <name evidence="13" type="ORF">G0Z31_04440</name>
    <name evidence="14" type="ORF">G6Y24_03890</name>
    <name evidence="7" type="ORF">GAY54_07275</name>
    <name evidence="8" type="ORF">GO793_05460</name>
    <name evidence="9" type="ORF">GO814_05695</name>
    <name evidence="10" type="ORF">GO941_07585</name>
    <name evidence="11" type="ORF">GO942_07915</name>
    <name evidence="15" type="ORF">GQX37_06070</name>
    <name evidence="16" type="ORF">GQX52_09340</name>
    <name evidence="12" type="ORF">GZ130_12620</name>
    <name evidence="19" type="ORF">HH313_001299</name>
    <name evidence="6" type="ORF">LB359_03245</name>
    <name evidence="2" type="ORF">QU38_13055</name>
</gene>
<evidence type="ECO:0000313" key="29">
    <source>
        <dbReference type="Proteomes" id="UP000433366"/>
    </source>
</evidence>
<evidence type="ECO:0000313" key="4">
    <source>
        <dbReference type="EMBL" id="KMR56111.1"/>
    </source>
</evidence>
<evidence type="ECO:0000313" key="31">
    <source>
        <dbReference type="Proteomes" id="UP000451682"/>
    </source>
</evidence>
<dbReference type="EMBL" id="JAANDN010000087">
    <property type="protein sequence ID" value="NUY68836.1"/>
    <property type="molecule type" value="Genomic_DNA"/>
</dbReference>
<reference evidence="14 35" key="14">
    <citation type="submission" date="2020-02" db="EMBL/GenBank/DDBJ databases">
        <title>Detection of Heterogeneous Vancomycin Intermediate Resistance in Methicillin Resistant Staphylococcus aureus Isolates from Latin-America.</title>
        <authorList>
            <person name="Castro-Cardozo B."/>
            <person name="Berrio M."/>
            <person name="Vargas M.L."/>
            <person name="Carvajal L.P."/>
            <person name="Millan L.V."/>
            <person name="Rios R."/>
            <person name="Hernandez A."/>
            <person name="Rincon S.L."/>
            <person name="Cubides P."/>
            <person name="Forero E."/>
            <person name="Dinh A."/>
            <person name="Seas C."/>
            <person name="Munita J.M."/>
            <person name="Arias C.A."/>
            <person name="Reyes J."/>
            <person name="Diaz L."/>
        </authorList>
    </citation>
    <scope>NUCLEOTIDE SEQUENCE [LARGE SCALE GENOMIC DNA]</scope>
    <source>
        <strain evidence="14 35">UG255</strain>
    </source>
</reference>
<name>A0A0D1I1L6_STAAU</name>
<dbReference type="EMBL" id="JAAFLG010000037">
    <property type="protein sequence ID" value="NDP57418.1"/>
    <property type="molecule type" value="Genomic_DNA"/>
</dbReference>
<reference evidence="29 30" key="11">
    <citation type="submission" date="2019-11" db="EMBL/GenBank/DDBJ databases">
        <title>Implementation of targeted gown and glove precautions to prevent Staphylococcus aureus acquisition in community-based nursing homes.</title>
        <authorList>
            <person name="Stine O.C."/>
        </authorList>
    </citation>
    <scope>NUCLEOTIDE SEQUENCE [LARGE SCALE GENOMIC DNA]</scope>
    <source>
        <strain evidence="11 37">S_1081.LBCF.DN</strain>
        <strain evidence="10 30">S_2023.LVRQ.AN</strain>
        <strain evidence="9 34">S_2062.LAUP.DI</strain>
        <strain evidence="8 29">S_4031.LGMP.AI</strain>
    </source>
</reference>
<dbReference type="EMBL" id="CP053070">
    <property type="protein sequence ID" value="QJR07446.1"/>
    <property type="molecule type" value="Genomic_DNA"/>
</dbReference>
<evidence type="ECO:0000313" key="30">
    <source>
        <dbReference type="Proteomes" id="UP000434412"/>
    </source>
</evidence>
<evidence type="ECO:0000313" key="19">
    <source>
        <dbReference type="EMBL" id="QJR07446.1"/>
    </source>
</evidence>
<evidence type="ECO:0000313" key="6">
    <source>
        <dbReference type="EMBL" id="MCE3361372.1"/>
    </source>
</evidence>
<evidence type="ECO:0000313" key="38">
    <source>
        <dbReference type="Proteomes" id="UP000502818"/>
    </source>
</evidence>
<evidence type="ECO:0000313" key="16">
    <source>
        <dbReference type="EMBL" id="NUY68836.1"/>
    </source>
</evidence>
<dbReference type="Proteomes" id="UP000473113">
    <property type="component" value="Unassembled WGS sequence"/>
</dbReference>
<proteinExistence type="predicted"/>
<dbReference type="KEGG" id="sams:NI36_06590"/>
<dbReference type="EMBL" id="LFVP01000002">
    <property type="protein sequence ID" value="KSA80636.1"/>
    <property type="molecule type" value="Genomic_DNA"/>
</dbReference>
<reference evidence="19 38" key="16">
    <citation type="submission" date="2020-04" db="EMBL/GenBank/DDBJ databases">
        <authorList>
            <person name="Kim J.-M."/>
            <person name="Chung S.H."/>
            <person name="Kim I."/>
            <person name="Kim J.-S."/>
        </authorList>
    </citation>
    <scope>NUCLEOTIDE SEQUENCE [LARGE SCALE GENOMIC DNA]</scope>
    <source>
        <strain evidence="19">HL20709</strain>
    </source>
</reference>
<evidence type="ECO:0000313" key="8">
    <source>
        <dbReference type="EMBL" id="MVI55306.1"/>
    </source>
</evidence>
<evidence type="ECO:0000313" key="40">
    <source>
        <dbReference type="Proteomes" id="UP000561555"/>
    </source>
</evidence>
<evidence type="ECO:0000313" key="17">
    <source>
        <dbReference type="EMBL" id="OWT18470.1"/>
    </source>
</evidence>
<evidence type="ECO:0000313" key="37">
    <source>
        <dbReference type="Proteomes" id="UP000478867"/>
    </source>
</evidence>
<dbReference type="Proteomes" id="UP000502818">
    <property type="component" value="Chromosome"/>
</dbReference>
<reference evidence="27 28" key="9">
    <citation type="submission" date="2018-11" db="EMBL/GenBank/DDBJ databases">
        <title>Genomic profiling of Staphylococcus species from a Poultry farm system in KwaZulu-Natal, South Africa.</title>
        <authorList>
            <person name="Amoako D.G."/>
            <person name="Somboro A.M."/>
            <person name="Abia A.L.K."/>
            <person name="Bester L.A."/>
            <person name="Essack S.Y."/>
        </authorList>
    </citation>
    <scope>NUCLEOTIDE SEQUENCE [LARGE SCALE GENOMIC DNA]</scope>
    <source>
        <strain evidence="21 28">SA12</strain>
        <strain evidence="20 27">SA9</strain>
    </source>
</reference>
<accession>A0A299MGN2</accession>
<dbReference type="Proteomes" id="UP000561555">
    <property type="component" value="Unassembled WGS sequence"/>
</dbReference>
<evidence type="ECO:0000313" key="34">
    <source>
        <dbReference type="Proteomes" id="UP000471199"/>
    </source>
</evidence>
<dbReference type="Proteomes" id="UP000471199">
    <property type="component" value="Unassembled WGS sequence"/>
</dbReference>
<evidence type="ECO:0000313" key="35">
    <source>
        <dbReference type="Proteomes" id="UP000473113"/>
    </source>
</evidence>
<dbReference type="EMBL" id="PGWZ01000407">
    <property type="protein sequence ID" value="PPJ73264.1"/>
    <property type="molecule type" value="Genomic_DNA"/>
</dbReference>
<dbReference type="Proteomes" id="UP001200271">
    <property type="component" value="Unassembled WGS sequence"/>
</dbReference>
<evidence type="ECO:0000313" key="18">
    <source>
        <dbReference type="EMBL" id="PPJ73264.1"/>
    </source>
</evidence>
<reference evidence="6" key="17">
    <citation type="journal article" date="2021" name="Front Med (Lausanne)">
        <title>The Prevalence and Determinants of Fusidic Acid Resistance Among Methicillin-Resistant Staphylococcus aureus Clinical Isolates in China.</title>
        <authorList>
            <person name="Zhao H."/>
            <person name="Wang X."/>
            <person name="Wang B."/>
            <person name="Xu Y."/>
            <person name="Rao L."/>
            <person name="Wan B."/>
            <person name="Guo Y."/>
            <person name="Wu X."/>
            <person name="Yu J."/>
            <person name="Chen L."/>
            <person name="Li M."/>
            <person name="Yu F."/>
        </authorList>
    </citation>
    <scope>NUCLEOTIDE SEQUENCE</scope>
    <source>
        <strain evidence="6">NC-4</strain>
    </source>
</reference>
<evidence type="ECO:0000313" key="27">
    <source>
        <dbReference type="Proteomes" id="UP000293434"/>
    </source>
</evidence>
<evidence type="ECO:0000313" key="5">
    <source>
        <dbReference type="EMBL" id="KSA80636.1"/>
    </source>
</evidence>
<dbReference type="EMBL" id="JAIUEN010000018">
    <property type="protein sequence ID" value="MCE3361372.1"/>
    <property type="molecule type" value="Genomic_DNA"/>
</dbReference>
<reference evidence="12 33" key="13">
    <citation type="submission" date="2020-01" db="EMBL/GenBank/DDBJ databases">
        <title>Analysis of Virulence and Antimicrobial Resistance Gene Carriage in Staphylococcus aureus Infections in Equids Using Whole Genome Sequencing.</title>
        <authorList>
            <person name="Little S.V."/>
            <person name="Hillhouse A.E."/>
            <person name="Cohen N.D."/>
            <person name="Lawhon S.D."/>
            <person name="Bryan L.K."/>
        </authorList>
    </citation>
    <scope>NUCLEOTIDE SEQUENCE [LARGE SCALE GENOMIC DNA]</scope>
    <source>
        <strain evidence="12 33">61-017</strain>
    </source>
</reference>
<reference evidence="1 25" key="6">
    <citation type="submission" date="2017-09" db="EMBL/GenBank/DDBJ databases">
        <title>A single nucleotide polymorphism in the Staphylococcus aureus virulence regulator SaeR abolishes pathogenesis.</title>
        <authorList>
            <person name="Copin R.J."/>
            <person name="Sause W."/>
            <person name="Shopsin B."/>
            <person name="Torres V.J."/>
        </authorList>
    </citation>
    <scope>NUCLEOTIDE SEQUENCE [LARGE SCALE GENOMIC DNA]</scope>
    <source>
        <strain evidence="25">Newman</strain>
        <strain evidence="1">Newman_D2C</strain>
    </source>
</reference>
<sequence>MNGLNSVIGAMIIIDKNATTVTMNFLIYITYYKY</sequence>
<protein>
    <submittedName>
        <fullName evidence="4">Uncharacterized protein</fullName>
    </submittedName>
</protein>
<evidence type="ECO:0000313" key="1">
    <source>
        <dbReference type="EMBL" id="ATC71443.1"/>
    </source>
</evidence>
<dbReference type="Proteomes" id="UP000434412">
    <property type="component" value="Unassembled WGS sequence"/>
</dbReference>
<accession>A0A1E8WXJ4</accession>
<evidence type="ECO:0000313" key="26">
    <source>
        <dbReference type="Proteomes" id="UP000238775"/>
    </source>
</evidence>
<dbReference type="Proteomes" id="UP000217245">
    <property type="component" value="Chromosome"/>
</dbReference>
<evidence type="ECO:0000313" key="11">
    <source>
        <dbReference type="EMBL" id="MVM10617.1"/>
    </source>
</evidence>
<dbReference type="EMBL" id="WPTS01000025">
    <property type="protein sequence ID" value="MVK34628.1"/>
    <property type="molecule type" value="Genomic_DNA"/>
</dbReference>
<reference evidence="18 26" key="7">
    <citation type="submission" date="2017-11" db="EMBL/GenBank/DDBJ databases">
        <authorList>
            <person name="Founou R.C."/>
            <person name="Founou L."/>
            <person name="Allam M."/>
            <person name="Ismail A."/>
            <person name="Essack S.Y."/>
        </authorList>
    </citation>
    <scope>NUCLEOTIDE SEQUENCE [LARGE SCALE GENOMIC DNA]</scope>
    <source>
        <strain evidence="18 26">G703N2B1</strain>
    </source>
</reference>
<evidence type="ECO:0000313" key="32">
    <source>
        <dbReference type="Proteomes" id="UP000463077"/>
    </source>
</evidence>
<evidence type="ECO:0000313" key="10">
    <source>
        <dbReference type="EMBL" id="MVL45350.1"/>
    </source>
</evidence>
<reference evidence="2 23" key="2">
    <citation type="submission" date="2015-01" db="EMBL/GenBank/DDBJ databases">
        <title>Characterization of Swiss Staphylococcus aureus strains involved in food poisoning.</title>
        <authorList>
            <person name="Crovadore J."/>
            <person name="Chablais R."/>
            <person name="Tonacini J."/>
            <person name="Schnyder B."/>
            <person name="Lefort F."/>
        </authorList>
    </citation>
    <scope>NUCLEOTIDE SEQUENCE [LARGE SCALE GENOMIC DNA]</scope>
    <source>
        <strain evidence="2 23">SA-120</strain>
    </source>
</reference>
<evidence type="ECO:0000313" key="2">
    <source>
        <dbReference type="EMBL" id="KIT95854.1"/>
    </source>
</evidence>
<dbReference type="EMBL" id="WPVZ01000435">
    <property type="protein sequence ID" value="MVL45350.1"/>
    <property type="molecule type" value="Genomic_DNA"/>
</dbReference>
<evidence type="ECO:0000313" key="33">
    <source>
        <dbReference type="Proteomes" id="UP000466646"/>
    </source>
</evidence>
<dbReference type="EMBL" id="JAALTR010000122">
    <property type="protein sequence ID" value="NGW66639.1"/>
    <property type="molecule type" value="Genomic_DNA"/>
</dbReference>
<evidence type="ECO:0000313" key="36">
    <source>
        <dbReference type="Proteomes" id="UP000478431"/>
    </source>
</evidence>
<evidence type="ECO:0000313" key="13">
    <source>
        <dbReference type="EMBL" id="NGK20765.1"/>
    </source>
</evidence>
<dbReference type="EMBL" id="RQTF01000296">
    <property type="protein sequence ID" value="RZI05526.1"/>
    <property type="molecule type" value="Genomic_DNA"/>
</dbReference>
<dbReference type="Proteomes" id="UP000463077">
    <property type="component" value="Unassembled WGS sequence"/>
</dbReference>
<evidence type="ECO:0000313" key="20">
    <source>
        <dbReference type="EMBL" id="RZH94490.1"/>
    </source>
</evidence>
<dbReference type="EMBL" id="LALQ01000062">
    <property type="protein sequence ID" value="KMR56111.1"/>
    <property type="molecule type" value="Genomic_DNA"/>
</dbReference>
<reference evidence="7 32" key="10">
    <citation type="journal article" date="2019" name="Int. J. Infect. Dis.">
        <title>Characterization of a community-acquired methicillin-resistant sequence type 338 Staphylococcus aureus strain containing a staphylococcal cassette chromosome mec type VT.</title>
        <authorList>
            <person name="Chen Y."/>
            <person name="Hong J."/>
            <person name="Chen Y."/>
            <person name="Wang H."/>
            <person name="Yu Y."/>
            <person name="Qu T."/>
        </authorList>
    </citation>
    <scope>NUCLEOTIDE SEQUENCE [LARGE SCALE GENOMIC DNA]</scope>
    <source>
        <strain evidence="7 32">LJ05</strain>
    </source>
</reference>
<accession>A0A0D1I1L6</accession>
<dbReference type="Proteomes" id="UP000478867">
    <property type="component" value="Unassembled WGS sequence"/>
</dbReference>
<dbReference type="Proteomes" id="UP000478431">
    <property type="component" value="Unassembled WGS sequence"/>
</dbReference>
<dbReference type="Proteomes" id="UP000032274">
    <property type="component" value="Unassembled WGS sequence"/>
</dbReference>
<evidence type="ECO:0000313" key="28">
    <source>
        <dbReference type="Proteomes" id="UP000294017"/>
    </source>
</evidence>
<dbReference type="Proteomes" id="UP000294017">
    <property type="component" value="Unassembled WGS sequence"/>
</dbReference>
<dbReference type="EMBL" id="JXIG01000629">
    <property type="protein sequence ID" value="KIT95854.1"/>
    <property type="molecule type" value="Genomic_DNA"/>
</dbReference>
<dbReference type="Proteomes" id="UP000293434">
    <property type="component" value="Unassembled WGS sequence"/>
</dbReference>
<reference evidence="22 31" key="8">
    <citation type="submission" date="2018-06" db="EMBL/GenBank/DDBJ databases">
        <title>Whole genome sequencing to identify and define MRSA outbreaks.</title>
        <authorList>
            <person name="Sullivan M.J."/>
            <person name="Altman D.R."/>
            <person name="Chacko K."/>
            <person name="Ciferri B."/>
            <person name="Webster E."/>
            <person name="Deikus G."/>
            <person name="Lewis M."/>
            <person name="Khan Z."/>
            <person name="Beckford C."/>
            <person name="Rendo A."/>
            <person name="Samaroo F."/>
            <person name="Sebra R."/>
            <person name="Karam-Howlin R."/>
            <person name="Southwick K."/>
            <person name="Adams E."/>
            <person name="Ying L."/>
            <person name="Kornblum J."/>
            <person name="Factor S."/>
            <person name="Danesh Yazdi M."/>
            <person name="Dingle T."/>
            <person name="Hamula C."/>
            <person name="Bashir A."/>
            <person name="Schadt E."/>
            <person name="Kasarskis A."/>
            <person name="Patel G."/>
            <person name="Wallach F."/>
            <person name="Gibbs K."/>
            <person name="Van Bakel H."/>
        </authorList>
    </citation>
    <scope>NUCLEOTIDE SEQUENCE [LARGE SCALE GENOMIC DNA]</scope>
    <source>
        <strain evidence="31">pt013</strain>
        <strain evidence="22">Pt013</strain>
    </source>
</reference>
<dbReference type="Proteomes" id="UP000433366">
    <property type="component" value="Unassembled WGS sequence"/>
</dbReference>
<evidence type="ECO:0000313" key="7">
    <source>
        <dbReference type="EMBL" id="MUG52355.1"/>
    </source>
</evidence>
<evidence type="ECO:0000313" key="12">
    <source>
        <dbReference type="EMBL" id="NDP57418.1"/>
    </source>
</evidence>
<evidence type="ECO:0000313" key="9">
    <source>
        <dbReference type="EMBL" id="MVK34628.1"/>
    </source>
</evidence>
<dbReference type="Proteomes" id="UP000052129">
    <property type="component" value="Unassembled WGS sequence"/>
</dbReference>
<dbReference type="Proteomes" id="UP000466646">
    <property type="component" value="Unassembled WGS sequence"/>
</dbReference>
<evidence type="ECO:0000313" key="24">
    <source>
        <dbReference type="Proteomes" id="UP000197894"/>
    </source>
</evidence>
<dbReference type="EMBL" id="RQTC01000060">
    <property type="protein sequence ID" value="RZH94490.1"/>
    <property type="molecule type" value="Genomic_DNA"/>
</dbReference>
<evidence type="ECO:0000313" key="22">
    <source>
        <dbReference type="EMBL" id="TXL46767.1"/>
    </source>
</evidence>
<organism evidence="4">
    <name type="scientific">Staphylococcus aureus</name>
    <dbReference type="NCBI Taxonomy" id="1280"/>
    <lineage>
        <taxon>Bacteria</taxon>
        <taxon>Bacillati</taxon>
        <taxon>Bacillota</taxon>
        <taxon>Bacilli</taxon>
        <taxon>Bacillales</taxon>
        <taxon>Staphylococcaceae</taxon>
        <taxon>Staphylococcus</taxon>
    </lineage>
</organism>
<dbReference type="EMBL" id="CP023391">
    <property type="protein sequence ID" value="ATC71443.1"/>
    <property type="molecule type" value="Genomic_DNA"/>
</dbReference>
<evidence type="ECO:0000313" key="21">
    <source>
        <dbReference type="EMBL" id="RZI05526.1"/>
    </source>
</evidence>
<dbReference type="EMBL" id="LALJ01000013">
    <property type="protein sequence ID" value="KMR36515.1"/>
    <property type="molecule type" value="Genomic_DNA"/>
</dbReference>